<dbReference type="AlphaFoldDB" id="A0A1I0M027"/>
<dbReference type="Pfam" id="PF12833">
    <property type="entry name" value="HTH_18"/>
    <property type="match status" value="1"/>
</dbReference>
<dbReference type="GO" id="GO:0003700">
    <property type="term" value="F:DNA-binding transcription factor activity"/>
    <property type="evidence" value="ECO:0007669"/>
    <property type="project" value="InterPro"/>
</dbReference>
<protein>
    <submittedName>
        <fullName evidence="6">AraC-type DNA-binding protein</fullName>
    </submittedName>
</protein>
<dbReference type="InterPro" id="IPR018060">
    <property type="entry name" value="HTH_AraC"/>
</dbReference>
<dbReference type="GO" id="GO:0043565">
    <property type="term" value="F:sequence-specific DNA binding"/>
    <property type="evidence" value="ECO:0007669"/>
    <property type="project" value="InterPro"/>
</dbReference>
<reference evidence="6 7" key="1">
    <citation type="submission" date="2016-10" db="EMBL/GenBank/DDBJ databases">
        <authorList>
            <person name="de Groot N.N."/>
        </authorList>
    </citation>
    <scope>NUCLEOTIDE SEQUENCE [LARGE SCALE GENOMIC DNA]</scope>
    <source>
        <strain evidence="6 7">TC2-24</strain>
    </source>
</reference>
<dbReference type="PROSITE" id="PS01124">
    <property type="entry name" value="HTH_ARAC_FAMILY_2"/>
    <property type="match status" value="1"/>
</dbReference>
<dbReference type="SUPFAM" id="SSF46689">
    <property type="entry name" value="Homeodomain-like"/>
    <property type="match status" value="1"/>
</dbReference>
<evidence type="ECO:0000259" key="5">
    <source>
        <dbReference type="PROSITE" id="PS01124"/>
    </source>
</evidence>
<keyword evidence="4" id="KW-0812">Transmembrane</keyword>
<evidence type="ECO:0000256" key="1">
    <source>
        <dbReference type="ARBA" id="ARBA00023015"/>
    </source>
</evidence>
<dbReference type="InterPro" id="IPR015943">
    <property type="entry name" value="WD40/YVTN_repeat-like_dom_sf"/>
</dbReference>
<name>A0A1I0M027_9BACT</name>
<keyword evidence="7" id="KW-1185">Reference proteome</keyword>
<proteinExistence type="predicted"/>
<keyword evidence="3" id="KW-0804">Transcription</keyword>
<dbReference type="Gene3D" id="1.10.10.60">
    <property type="entry name" value="Homeodomain-like"/>
    <property type="match status" value="1"/>
</dbReference>
<organism evidence="6 7">
    <name type="scientific">Prevotella aff. ruminicola Tc2-24</name>
    <dbReference type="NCBI Taxonomy" id="81582"/>
    <lineage>
        <taxon>Bacteria</taxon>
        <taxon>Pseudomonadati</taxon>
        <taxon>Bacteroidota</taxon>
        <taxon>Bacteroidia</taxon>
        <taxon>Bacteroidales</taxon>
        <taxon>Prevotellaceae</taxon>
        <taxon>Prevotella</taxon>
    </lineage>
</organism>
<evidence type="ECO:0000256" key="3">
    <source>
        <dbReference type="ARBA" id="ARBA00023163"/>
    </source>
</evidence>
<keyword evidence="4" id="KW-1133">Transmembrane helix</keyword>
<dbReference type="Gene3D" id="2.60.40.10">
    <property type="entry name" value="Immunoglobulins"/>
    <property type="match status" value="1"/>
</dbReference>
<dbReference type="SMART" id="SM00342">
    <property type="entry name" value="HTH_ARAC"/>
    <property type="match status" value="1"/>
</dbReference>
<accession>A0A1I0M027</accession>
<dbReference type="InterPro" id="IPR013783">
    <property type="entry name" value="Ig-like_fold"/>
</dbReference>
<dbReference type="PANTHER" id="PTHR43280">
    <property type="entry name" value="ARAC-FAMILY TRANSCRIPTIONAL REGULATOR"/>
    <property type="match status" value="1"/>
</dbReference>
<dbReference type="InterPro" id="IPR011110">
    <property type="entry name" value="Reg_prop"/>
</dbReference>
<evidence type="ECO:0000313" key="7">
    <source>
        <dbReference type="Proteomes" id="UP000199373"/>
    </source>
</evidence>
<dbReference type="InterPro" id="IPR009057">
    <property type="entry name" value="Homeodomain-like_sf"/>
</dbReference>
<evidence type="ECO:0000313" key="6">
    <source>
        <dbReference type="EMBL" id="SEV81593.1"/>
    </source>
</evidence>
<dbReference type="EMBL" id="FOIQ01000001">
    <property type="protein sequence ID" value="SEV81593.1"/>
    <property type="molecule type" value="Genomic_DNA"/>
</dbReference>
<keyword evidence="2 6" id="KW-0238">DNA-binding</keyword>
<dbReference type="SUPFAM" id="SSF50998">
    <property type="entry name" value="Quinoprotein alcohol dehydrogenase-like"/>
    <property type="match status" value="1"/>
</dbReference>
<sequence length="805" mass="93315">MSAFVMAETSDRRFEKYNASDGLADNSAQTIYCTKEGRMVITTMGQINFFDGQKFSYIDPTEENLYPLVDYAGNYHLYFDRYHHMWLKNTHNVTCVDLQTEKFAVSIKEEFAKFGMDKQVRDMFVDADGIVWLSVADGLYSVESKRLYPLRKGHNLQDVETSQDKYLLLFYEDGQMDMVDLATGKRILLSAAYNNTEKETYESSSVLLKDHNLFYQIRNGKKQAIFQRFDVAKREWRTIFKTPYHLNNMAKKDSLFYLSSEYGYWVYDASNGHLNHVENLLLQNGQLLNTDINVLAFDKQGGLWVGTEKRGLLYSRPFDPPFTIYDWNDKQAMVYYGYMSQYSKSSTTFRGRTVNCTYRDSRGWTWVGTSQGLHLYRHTSDHLPQIITKNDGLLNNVIHAIVEDHEKRIWVSTTYGVSCVFIKDREIDYVCSYNEHDCVPNEAFVNGGAACLPDGRIVMQSLDHMMVFNPQSMETLKGKYAYEIYPKLIQLLVNGNNVETGMEHDGKIILEKALSRTSEIDLNYNQNSLMLIYSALNYFRPQHTYYRVRVKGLDDRWHIYTSYDSEGKVDKNGRLRLLLESLRPGLYVVEIQASMLPNQWDTKPDEWIVRIHQPWWRTTGMFVLLGSLLLVLLGINAYCYLRNANMRVMRNSEEQGIINRIRIFAERCCNRGSELLEPTPEEVYGYGTNPQNELSPEFNETMIKIMPQILSKEGSQISMRDLSNAAGMDVQEFYQLITANIYKSPRGLAVQVMLQRAIEMLETTGKDIPDISEECGFVSVNFFIATFFHHMKQTPDQFRHKKGIG</sequence>
<keyword evidence="1" id="KW-0805">Transcription regulation</keyword>
<dbReference type="InterPro" id="IPR011047">
    <property type="entry name" value="Quinoprotein_ADH-like_sf"/>
</dbReference>
<feature type="transmembrane region" description="Helical" evidence="4">
    <location>
        <begin position="620"/>
        <end position="641"/>
    </location>
</feature>
<dbReference type="PANTHER" id="PTHR43280:SF2">
    <property type="entry name" value="HTH-TYPE TRANSCRIPTIONAL REGULATOR EXSA"/>
    <property type="match status" value="1"/>
</dbReference>
<dbReference type="Proteomes" id="UP000199373">
    <property type="component" value="Unassembled WGS sequence"/>
</dbReference>
<evidence type="ECO:0000256" key="4">
    <source>
        <dbReference type="SAM" id="Phobius"/>
    </source>
</evidence>
<dbReference type="Gene3D" id="2.130.10.10">
    <property type="entry name" value="YVTN repeat-like/Quinoprotein amine dehydrogenase"/>
    <property type="match status" value="2"/>
</dbReference>
<gene>
    <name evidence="6" type="ORF">SAMN04487850_0156</name>
</gene>
<dbReference type="Pfam" id="PF07494">
    <property type="entry name" value="Reg_prop"/>
    <property type="match status" value="2"/>
</dbReference>
<feature type="domain" description="HTH araC/xylS-type" evidence="5">
    <location>
        <begin position="700"/>
        <end position="801"/>
    </location>
</feature>
<evidence type="ECO:0000256" key="2">
    <source>
        <dbReference type="ARBA" id="ARBA00023125"/>
    </source>
</evidence>
<keyword evidence="4" id="KW-0472">Membrane</keyword>